<feature type="compositionally biased region" description="Gly residues" evidence="1">
    <location>
        <begin position="73"/>
        <end position="102"/>
    </location>
</feature>
<evidence type="ECO:0000256" key="1">
    <source>
        <dbReference type="SAM" id="MobiDB-lite"/>
    </source>
</evidence>
<organism evidence="2 3">
    <name type="scientific">Porphyra umbilicalis</name>
    <name type="common">Purple laver</name>
    <name type="synonym">Red alga</name>
    <dbReference type="NCBI Taxonomy" id="2786"/>
    <lineage>
        <taxon>Eukaryota</taxon>
        <taxon>Rhodophyta</taxon>
        <taxon>Bangiophyceae</taxon>
        <taxon>Bangiales</taxon>
        <taxon>Bangiaceae</taxon>
        <taxon>Porphyra</taxon>
    </lineage>
</organism>
<proteinExistence type="predicted"/>
<sequence length="237" mass="21723">MPTWASPKNDILVAWPPALAAAAPQVASAWAKADAVAGVDVAAAVAAAGCASGGGGAARRACAPAGGGVRWRAGGEGGGGGGGGGSSGDGGSDGGGGGGGGGEFDHTERASMVALLRGLVRAGGGVAPPSTIHVHPVTLPTAAAGGRPTGCARGRKLVHAAAAAVGLPSASVGRGSARVVVVGAAAGTRAGDAQTVTIAVRPGRAVEVLPPVGAGGGGVGAAAAAAPMAEALLPEAR</sequence>
<accession>A0A1X6NJU0</accession>
<dbReference type="GO" id="GO:0003676">
    <property type="term" value="F:nucleic acid binding"/>
    <property type="evidence" value="ECO:0007669"/>
    <property type="project" value="InterPro"/>
</dbReference>
<dbReference type="InterPro" id="IPR036867">
    <property type="entry name" value="R3H_dom_sf"/>
</dbReference>
<name>A0A1X6NJU0_PORUM</name>
<evidence type="ECO:0000313" key="3">
    <source>
        <dbReference type="Proteomes" id="UP000218209"/>
    </source>
</evidence>
<feature type="region of interest" description="Disordered" evidence="1">
    <location>
        <begin position="73"/>
        <end position="106"/>
    </location>
</feature>
<evidence type="ECO:0000313" key="2">
    <source>
        <dbReference type="EMBL" id="OSX68623.1"/>
    </source>
</evidence>
<gene>
    <name evidence="2" type="ORF">BU14_2483s0001</name>
</gene>
<dbReference type="Proteomes" id="UP000218209">
    <property type="component" value="Unassembled WGS sequence"/>
</dbReference>
<keyword evidence="3" id="KW-1185">Reference proteome</keyword>
<reference evidence="2 3" key="1">
    <citation type="submission" date="2017-03" db="EMBL/GenBank/DDBJ databases">
        <title>WGS assembly of Porphyra umbilicalis.</title>
        <authorList>
            <person name="Brawley S.H."/>
            <person name="Blouin N.A."/>
            <person name="Ficko-Blean E."/>
            <person name="Wheeler G.L."/>
            <person name="Lohr M."/>
            <person name="Goodson H.V."/>
            <person name="Jenkins J.W."/>
            <person name="Blaby-Haas C.E."/>
            <person name="Helliwell K.E."/>
            <person name="Chan C."/>
            <person name="Marriage T."/>
            <person name="Bhattacharya D."/>
            <person name="Klein A.S."/>
            <person name="Badis Y."/>
            <person name="Brodie J."/>
            <person name="Cao Y."/>
            <person name="Collen J."/>
            <person name="Dittami S.M."/>
            <person name="Gachon C.M."/>
            <person name="Green B.R."/>
            <person name="Karpowicz S."/>
            <person name="Kim J.W."/>
            <person name="Kudahl U."/>
            <person name="Lin S."/>
            <person name="Michel G."/>
            <person name="Mittag M."/>
            <person name="Olson B.J."/>
            <person name="Pangilinan J."/>
            <person name="Peng Y."/>
            <person name="Qiu H."/>
            <person name="Shu S."/>
            <person name="Singer J.T."/>
            <person name="Smith A.G."/>
            <person name="Sprecher B.N."/>
            <person name="Wagner V."/>
            <person name="Wang W."/>
            <person name="Wang Z.-Y."/>
            <person name="Yan J."/>
            <person name="Yarish C."/>
            <person name="Zoeuner-Riek S."/>
            <person name="Zhuang Y."/>
            <person name="Zou Y."/>
            <person name="Lindquist E.A."/>
            <person name="Grimwood J."/>
            <person name="Barry K."/>
            <person name="Rokhsar D.S."/>
            <person name="Schmutz J."/>
            <person name="Stiller J.W."/>
            <person name="Grossman A.R."/>
            <person name="Prochnik S.E."/>
        </authorList>
    </citation>
    <scope>NUCLEOTIDE SEQUENCE [LARGE SCALE GENOMIC DNA]</scope>
    <source>
        <strain evidence="2">4086291</strain>
    </source>
</reference>
<protein>
    <submittedName>
        <fullName evidence="2">Uncharacterized protein</fullName>
    </submittedName>
</protein>
<dbReference type="EMBL" id="KV920279">
    <property type="protein sequence ID" value="OSX68623.1"/>
    <property type="molecule type" value="Genomic_DNA"/>
</dbReference>
<dbReference type="AlphaFoldDB" id="A0A1X6NJU0"/>
<dbReference type="SUPFAM" id="SSF82708">
    <property type="entry name" value="R3H domain"/>
    <property type="match status" value="1"/>
</dbReference>